<name>A0AAW0B3V0_9AGAR</name>
<protein>
    <submittedName>
        <fullName evidence="1">Uncharacterized protein</fullName>
    </submittedName>
</protein>
<dbReference type="EMBL" id="JAYKXP010000182">
    <property type="protein sequence ID" value="KAK7020690.1"/>
    <property type="molecule type" value="Genomic_DNA"/>
</dbReference>
<proteinExistence type="predicted"/>
<evidence type="ECO:0000313" key="1">
    <source>
        <dbReference type="EMBL" id="KAK7020690.1"/>
    </source>
</evidence>
<dbReference type="Proteomes" id="UP001383192">
    <property type="component" value="Unassembled WGS sequence"/>
</dbReference>
<evidence type="ECO:0000313" key="2">
    <source>
        <dbReference type="Proteomes" id="UP001383192"/>
    </source>
</evidence>
<sequence>MGVWALGICVGLNHDDSLGDVGMEKAEEEFSTGLDEDPTDIDTDTAAKLSAMTLNTVKLRDIDAVEQEGRPRKRLVRRENVYGMPLSGRPLTRALKKMTVEEVNRLGVFEVTVFVNE</sequence>
<comment type="caution">
    <text evidence="1">The sequence shown here is derived from an EMBL/GenBank/DDBJ whole genome shotgun (WGS) entry which is preliminary data.</text>
</comment>
<reference evidence="1 2" key="1">
    <citation type="submission" date="2024-01" db="EMBL/GenBank/DDBJ databases">
        <title>A draft genome for a cacao thread blight-causing isolate of Paramarasmius palmivorus.</title>
        <authorList>
            <person name="Baruah I.K."/>
            <person name="Bukari Y."/>
            <person name="Amoako-Attah I."/>
            <person name="Meinhardt L.W."/>
            <person name="Bailey B.A."/>
            <person name="Cohen S.P."/>
        </authorList>
    </citation>
    <scope>NUCLEOTIDE SEQUENCE [LARGE SCALE GENOMIC DNA]</scope>
    <source>
        <strain evidence="1 2">GH-12</strain>
    </source>
</reference>
<dbReference type="AlphaFoldDB" id="A0AAW0B3V0"/>
<keyword evidence="2" id="KW-1185">Reference proteome</keyword>
<gene>
    <name evidence="1" type="ORF">VNI00_017632</name>
</gene>
<organism evidence="1 2">
    <name type="scientific">Paramarasmius palmivorus</name>
    <dbReference type="NCBI Taxonomy" id="297713"/>
    <lineage>
        <taxon>Eukaryota</taxon>
        <taxon>Fungi</taxon>
        <taxon>Dikarya</taxon>
        <taxon>Basidiomycota</taxon>
        <taxon>Agaricomycotina</taxon>
        <taxon>Agaricomycetes</taxon>
        <taxon>Agaricomycetidae</taxon>
        <taxon>Agaricales</taxon>
        <taxon>Marasmiineae</taxon>
        <taxon>Marasmiaceae</taxon>
        <taxon>Paramarasmius</taxon>
    </lineage>
</organism>
<accession>A0AAW0B3V0</accession>